<name>A0A090MVJ7_AFIFE</name>
<feature type="compositionally biased region" description="Low complexity" evidence="1">
    <location>
        <begin position="166"/>
        <end position="176"/>
    </location>
</feature>
<organism evidence="2 3">
    <name type="scientific">Afipia felis</name>
    <name type="common">Cat scratch disease bacillus</name>
    <dbReference type="NCBI Taxonomy" id="1035"/>
    <lineage>
        <taxon>Bacteria</taxon>
        <taxon>Pseudomonadati</taxon>
        <taxon>Pseudomonadota</taxon>
        <taxon>Alphaproteobacteria</taxon>
        <taxon>Hyphomicrobiales</taxon>
        <taxon>Nitrobacteraceae</taxon>
        <taxon>Afipia</taxon>
    </lineage>
</organism>
<feature type="region of interest" description="Disordered" evidence="1">
    <location>
        <begin position="1"/>
        <end position="28"/>
    </location>
</feature>
<dbReference type="AlphaFoldDB" id="A0A090MVJ7"/>
<feature type="compositionally biased region" description="Basic residues" evidence="1">
    <location>
        <begin position="152"/>
        <end position="165"/>
    </location>
</feature>
<accession>A0A090MVJ7</accession>
<gene>
    <name evidence="2" type="ORF">BN961_04002</name>
</gene>
<evidence type="ECO:0000313" key="3">
    <source>
        <dbReference type="Proteomes" id="UP000035762"/>
    </source>
</evidence>
<comment type="caution">
    <text evidence="2">The sequence shown here is derived from an EMBL/GenBank/DDBJ whole genome shotgun (WGS) entry which is preliminary data.</text>
</comment>
<sequence length="222" mass="24359">MMPSSPFRGRHASQQRETEHVCCSQGRRARYRKCPSPAGARAARRQGRSGIVVKPDLRPAFPGGRPRHDRGLALRSRIGCACDQAGARRHDRGDFPAARIPRHPAALRLQRAYRHRHDAGPPPGVVDVQGYSRRTSAGADLRLHPPPARSGLGRRKRTGFTRARQHGAAAGDAARNGHSRSGRLDRTLAAGHRRPSRRRSHARVAELSRGSGSALAEPRARR</sequence>
<feature type="region of interest" description="Disordered" evidence="1">
    <location>
        <begin position="136"/>
        <end position="222"/>
    </location>
</feature>
<proteinExistence type="predicted"/>
<dbReference type="EMBL" id="CCAZ020000003">
    <property type="protein sequence ID" value="CEG10562.1"/>
    <property type="molecule type" value="Genomic_DNA"/>
</dbReference>
<keyword evidence="3" id="KW-1185">Reference proteome</keyword>
<reference evidence="2 3" key="1">
    <citation type="journal article" date="2014" name="Genome Announc.">
        <title>Genome Sequence of Afipia felis Strain 76713, Isolated in Hospital Water Using an Amoeba Co-Culture Procedure.</title>
        <authorList>
            <person name="Benamar S."/>
            <person name="La Scola B."/>
            <person name="Croce O."/>
        </authorList>
    </citation>
    <scope>NUCLEOTIDE SEQUENCE [LARGE SCALE GENOMIC DNA]</scope>
    <source>
        <strain evidence="2 3">76713</strain>
    </source>
</reference>
<dbReference type="STRING" id="1035.BN961_04002"/>
<feature type="compositionally biased region" description="Basic residues" evidence="1">
    <location>
        <begin position="191"/>
        <end position="202"/>
    </location>
</feature>
<protein>
    <submittedName>
        <fullName evidence="2">Uncharacterized protein</fullName>
    </submittedName>
</protein>
<dbReference type="Proteomes" id="UP000035762">
    <property type="component" value="Unassembled WGS sequence"/>
</dbReference>
<evidence type="ECO:0000313" key="2">
    <source>
        <dbReference type="EMBL" id="CEG10562.1"/>
    </source>
</evidence>
<evidence type="ECO:0000256" key="1">
    <source>
        <dbReference type="SAM" id="MobiDB-lite"/>
    </source>
</evidence>